<dbReference type="Pfam" id="PF07727">
    <property type="entry name" value="RVT_2"/>
    <property type="match status" value="1"/>
</dbReference>
<gene>
    <name evidence="3" type="ORF">QE152_g40595</name>
</gene>
<dbReference type="GO" id="GO:0003964">
    <property type="term" value="F:RNA-directed DNA polymerase activity"/>
    <property type="evidence" value="ECO:0007669"/>
    <property type="project" value="UniProtKB-KW"/>
</dbReference>
<organism evidence="3 4">
    <name type="scientific">Popillia japonica</name>
    <name type="common">Japanese beetle</name>
    <dbReference type="NCBI Taxonomy" id="7064"/>
    <lineage>
        <taxon>Eukaryota</taxon>
        <taxon>Metazoa</taxon>
        <taxon>Ecdysozoa</taxon>
        <taxon>Arthropoda</taxon>
        <taxon>Hexapoda</taxon>
        <taxon>Insecta</taxon>
        <taxon>Pterygota</taxon>
        <taxon>Neoptera</taxon>
        <taxon>Endopterygota</taxon>
        <taxon>Coleoptera</taxon>
        <taxon>Polyphaga</taxon>
        <taxon>Scarabaeiformia</taxon>
        <taxon>Scarabaeidae</taxon>
        <taxon>Rutelinae</taxon>
        <taxon>Popillia</taxon>
    </lineage>
</organism>
<keyword evidence="3" id="KW-0548">Nucleotidyltransferase</keyword>
<feature type="region of interest" description="Disordered" evidence="1">
    <location>
        <begin position="170"/>
        <end position="217"/>
    </location>
</feature>
<feature type="compositionally biased region" description="Polar residues" evidence="1">
    <location>
        <begin position="191"/>
        <end position="203"/>
    </location>
</feature>
<keyword evidence="3" id="KW-0808">Transferase</keyword>
<feature type="domain" description="Reverse transcriptase Ty1/copia-type" evidence="2">
    <location>
        <begin position="25"/>
        <end position="125"/>
    </location>
</feature>
<accession>A0AAW1HFX7</accession>
<evidence type="ECO:0000256" key="1">
    <source>
        <dbReference type="SAM" id="MobiDB-lite"/>
    </source>
</evidence>
<protein>
    <submittedName>
        <fullName evidence="3">Reverse transcriptase (RNA-dependent DNA polymerase)</fullName>
    </submittedName>
</protein>
<reference evidence="3 4" key="1">
    <citation type="journal article" date="2024" name="BMC Genomics">
        <title>De novo assembly and annotation of Popillia japonica's genome with initial clues to its potential as an invasive pest.</title>
        <authorList>
            <person name="Cucini C."/>
            <person name="Boschi S."/>
            <person name="Funari R."/>
            <person name="Cardaioli E."/>
            <person name="Iannotti N."/>
            <person name="Marturano G."/>
            <person name="Paoli F."/>
            <person name="Bruttini M."/>
            <person name="Carapelli A."/>
            <person name="Frati F."/>
            <person name="Nardi F."/>
        </authorList>
    </citation>
    <scope>NUCLEOTIDE SEQUENCE [LARGE SCALE GENOMIC DNA]</scope>
    <source>
        <strain evidence="3">DMR45628</strain>
    </source>
</reference>
<keyword evidence="3" id="KW-0695">RNA-directed DNA polymerase</keyword>
<dbReference type="InterPro" id="IPR013103">
    <property type="entry name" value="RVT_2"/>
</dbReference>
<dbReference type="EMBL" id="JASPKY010001238">
    <property type="protein sequence ID" value="KAK9675163.1"/>
    <property type="molecule type" value="Genomic_DNA"/>
</dbReference>
<sequence length="245" mass="27823">MDAVSAFLQGDLKETIFMEQLKDQRKSNVDSCLYHLVEGDKKLIIGVYVDDLIFVSNYKALIKKVKNLLKEEFKMKDMGEIKNCLGFRITRNRINGKLQIDQEEYLRNVLERFNMSACNPVSTPVDLNVKLDKSLIPSTDEEKRKMNAVPYVAPTCLASNTSGITYTVSNDAETSSAESSRPSSRAEDTPMPNQEVTGTSVNSRKTKQRKASEEPQWLKQLRVDAASRHEEKMNLLKQLIDVLKK</sequence>
<dbReference type="Proteomes" id="UP001458880">
    <property type="component" value="Unassembled WGS sequence"/>
</dbReference>
<evidence type="ECO:0000313" key="4">
    <source>
        <dbReference type="Proteomes" id="UP001458880"/>
    </source>
</evidence>
<comment type="caution">
    <text evidence="3">The sequence shown here is derived from an EMBL/GenBank/DDBJ whole genome shotgun (WGS) entry which is preliminary data.</text>
</comment>
<proteinExistence type="predicted"/>
<name>A0AAW1HFX7_POPJA</name>
<evidence type="ECO:0000313" key="3">
    <source>
        <dbReference type="EMBL" id="KAK9675163.1"/>
    </source>
</evidence>
<keyword evidence="4" id="KW-1185">Reference proteome</keyword>
<evidence type="ECO:0000259" key="2">
    <source>
        <dbReference type="Pfam" id="PF07727"/>
    </source>
</evidence>
<dbReference type="AlphaFoldDB" id="A0AAW1HFX7"/>